<comment type="subcellular location">
    <subcellularLocation>
        <location evidence="1">Membrane</location>
        <topology evidence="1">Multi-pass membrane protein</topology>
    </subcellularLocation>
</comment>
<evidence type="ECO:0000256" key="6">
    <source>
        <dbReference type="SAM" id="Phobius"/>
    </source>
</evidence>
<evidence type="ECO:0000256" key="3">
    <source>
        <dbReference type="ARBA" id="ARBA00022692"/>
    </source>
</evidence>
<sequence length="148" mass="16040">MSTLRKLVTGSFARFLLVGVFNTLVGLSASFLFFNVFGLGYWASTFAGNTIGAVVSYALNRSFTFRSTASVASSWWRFALVILICYGISYGAGMVLAKAAGALLPDVSAKLLHNGAILVGNGLYVICNYVGHKYFTFRRKEELPERGA</sequence>
<keyword evidence="3 6" id="KW-0812">Transmembrane</keyword>
<dbReference type="AlphaFoldDB" id="A0A4Y8PPV3"/>
<feature type="transmembrane region" description="Helical" evidence="6">
    <location>
        <begin position="111"/>
        <end position="131"/>
    </location>
</feature>
<dbReference type="PANTHER" id="PTHR38459:SF1">
    <property type="entry name" value="PROPHAGE BACTOPRENOL-LINKED GLUCOSE TRANSLOCASE HOMOLOG"/>
    <property type="match status" value="1"/>
</dbReference>
<comment type="similarity">
    <text evidence="2">Belongs to the GtrA family.</text>
</comment>
<evidence type="ECO:0000313" key="8">
    <source>
        <dbReference type="EMBL" id="TFE82813.1"/>
    </source>
</evidence>
<feature type="domain" description="GtrA/DPMS transmembrane" evidence="7">
    <location>
        <begin position="14"/>
        <end position="137"/>
    </location>
</feature>
<organism evidence="8 9">
    <name type="scientific">Paenibacillus athensensis</name>
    <dbReference type="NCBI Taxonomy" id="1967502"/>
    <lineage>
        <taxon>Bacteria</taxon>
        <taxon>Bacillati</taxon>
        <taxon>Bacillota</taxon>
        <taxon>Bacilli</taxon>
        <taxon>Bacillales</taxon>
        <taxon>Paenibacillaceae</taxon>
        <taxon>Paenibacillus</taxon>
    </lineage>
</organism>
<evidence type="ECO:0000259" key="7">
    <source>
        <dbReference type="Pfam" id="PF04138"/>
    </source>
</evidence>
<dbReference type="OrthoDB" id="9812049at2"/>
<feature type="transmembrane region" description="Helical" evidence="6">
    <location>
        <begin position="39"/>
        <end position="59"/>
    </location>
</feature>
<dbReference type="EMBL" id="MYFO01000067">
    <property type="protein sequence ID" value="TFE82813.1"/>
    <property type="molecule type" value="Genomic_DNA"/>
</dbReference>
<evidence type="ECO:0000256" key="5">
    <source>
        <dbReference type="ARBA" id="ARBA00023136"/>
    </source>
</evidence>
<keyword evidence="5 6" id="KW-0472">Membrane</keyword>
<evidence type="ECO:0000256" key="2">
    <source>
        <dbReference type="ARBA" id="ARBA00009399"/>
    </source>
</evidence>
<dbReference type="GO" id="GO:0000271">
    <property type="term" value="P:polysaccharide biosynthetic process"/>
    <property type="evidence" value="ECO:0007669"/>
    <property type="project" value="InterPro"/>
</dbReference>
<feature type="transmembrane region" description="Helical" evidence="6">
    <location>
        <begin position="12"/>
        <end position="33"/>
    </location>
</feature>
<accession>A0A4Y8PPV3</accession>
<dbReference type="RefSeq" id="WP_134757707.1">
    <property type="nucleotide sequence ID" value="NZ_MYFO02000005.1"/>
</dbReference>
<keyword evidence="4 6" id="KW-1133">Transmembrane helix</keyword>
<comment type="caution">
    <text evidence="8">The sequence shown here is derived from an EMBL/GenBank/DDBJ whole genome shotgun (WGS) entry which is preliminary data.</text>
</comment>
<dbReference type="Pfam" id="PF04138">
    <property type="entry name" value="GtrA_DPMS_TM"/>
    <property type="match status" value="1"/>
</dbReference>
<protein>
    <submittedName>
        <fullName evidence="8">Polysaccharide biosynthesis protein GtrA</fullName>
    </submittedName>
</protein>
<dbReference type="InterPro" id="IPR007267">
    <property type="entry name" value="GtrA_DPMS_TM"/>
</dbReference>
<gene>
    <name evidence="8" type="ORF">B5M42_24445</name>
</gene>
<dbReference type="InterPro" id="IPR051401">
    <property type="entry name" value="GtrA_CellWall_Glycosyl"/>
</dbReference>
<reference evidence="8 9" key="1">
    <citation type="submission" date="2017-03" db="EMBL/GenBank/DDBJ databases">
        <title>Isolation of Levoglucosan Utilizing Bacteria.</title>
        <authorList>
            <person name="Arya A.S."/>
        </authorList>
    </citation>
    <scope>NUCLEOTIDE SEQUENCE [LARGE SCALE GENOMIC DNA]</scope>
    <source>
        <strain evidence="8 9">MEC069</strain>
    </source>
</reference>
<dbReference type="Proteomes" id="UP000298246">
    <property type="component" value="Unassembled WGS sequence"/>
</dbReference>
<evidence type="ECO:0000313" key="9">
    <source>
        <dbReference type="Proteomes" id="UP000298246"/>
    </source>
</evidence>
<evidence type="ECO:0000256" key="4">
    <source>
        <dbReference type="ARBA" id="ARBA00022989"/>
    </source>
</evidence>
<evidence type="ECO:0000256" key="1">
    <source>
        <dbReference type="ARBA" id="ARBA00004141"/>
    </source>
</evidence>
<dbReference type="GO" id="GO:0005886">
    <property type="term" value="C:plasma membrane"/>
    <property type="evidence" value="ECO:0007669"/>
    <property type="project" value="TreeGrafter"/>
</dbReference>
<dbReference type="PANTHER" id="PTHR38459">
    <property type="entry name" value="PROPHAGE BACTOPRENOL-LINKED GLUCOSE TRANSLOCASE HOMOLOG"/>
    <property type="match status" value="1"/>
</dbReference>
<proteinExistence type="inferred from homology"/>
<name>A0A4Y8PPV3_9BACL</name>
<feature type="transmembrane region" description="Helical" evidence="6">
    <location>
        <begin position="80"/>
        <end position="99"/>
    </location>
</feature>
<keyword evidence="9" id="KW-1185">Reference proteome</keyword>